<reference evidence="2 3" key="1">
    <citation type="submission" date="2018-10" db="EMBL/GenBank/DDBJ databases">
        <title>Xanthobacter tagetidis genome sequencing and assembly.</title>
        <authorList>
            <person name="Maclea K.S."/>
            <person name="Goen A.E."/>
            <person name="Fatima S.A."/>
        </authorList>
    </citation>
    <scope>NUCLEOTIDE SEQUENCE [LARGE SCALE GENOMIC DNA]</scope>
    <source>
        <strain evidence="2 3">ATCC 700314</strain>
    </source>
</reference>
<evidence type="ECO:0000313" key="3">
    <source>
        <dbReference type="Proteomes" id="UP000269692"/>
    </source>
</evidence>
<protein>
    <submittedName>
        <fullName evidence="2">Uncharacterized protein</fullName>
    </submittedName>
</protein>
<proteinExistence type="predicted"/>
<keyword evidence="1" id="KW-0812">Transmembrane</keyword>
<evidence type="ECO:0000256" key="1">
    <source>
        <dbReference type="SAM" id="Phobius"/>
    </source>
</evidence>
<keyword evidence="1" id="KW-0472">Membrane</keyword>
<feature type="transmembrane region" description="Helical" evidence="1">
    <location>
        <begin position="116"/>
        <end position="139"/>
    </location>
</feature>
<feature type="transmembrane region" description="Helical" evidence="1">
    <location>
        <begin position="41"/>
        <end position="61"/>
    </location>
</feature>
<sequence length="169" mass="18566">MTTRLTQELKRFLILFVYLWVLLGLFVLNQDLIERSAGNVFVFQGFAILNALILAKVMLAAEYVDVARWLQRLPVAATIAFEAVLCTALFMTVHVIERVLVGLFHGSTLAAGIPSFGGGGLAGTVIVGAIIFVSLLPFFTFKHVARAIGPDRLRAILFQRRNPTHPASE</sequence>
<evidence type="ECO:0000313" key="2">
    <source>
        <dbReference type="EMBL" id="RLP79622.1"/>
    </source>
</evidence>
<name>A0A3L7AJS7_9HYPH</name>
<comment type="caution">
    <text evidence="2">The sequence shown here is derived from an EMBL/GenBank/DDBJ whole genome shotgun (WGS) entry which is preliminary data.</text>
</comment>
<accession>A0A3L7AJS7</accession>
<dbReference type="Proteomes" id="UP000269692">
    <property type="component" value="Unassembled WGS sequence"/>
</dbReference>
<dbReference type="EMBL" id="RCTF01000005">
    <property type="protein sequence ID" value="RLP79622.1"/>
    <property type="molecule type" value="Genomic_DNA"/>
</dbReference>
<dbReference type="AlphaFoldDB" id="A0A3L7AJS7"/>
<gene>
    <name evidence="2" type="ORF">D9R14_08185</name>
</gene>
<organism evidence="2 3">
    <name type="scientific">Xanthobacter tagetidis</name>
    <dbReference type="NCBI Taxonomy" id="60216"/>
    <lineage>
        <taxon>Bacteria</taxon>
        <taxon>Pseudomonadati</taxon>
        <taxon>Pseudomonadota</taxon>
        <taxon>Alphaproteobacteria</taxon>
        <taxon>Hyphomicrobiales</taxon>
        <taxon>Xanthobacteraceae</taxon>
        <taxon>Xanthobacter</taxon>
    </lineage>
</organism>
<feature type="transmembrane region" description="Helical" evidence="1">
    <location>
        <begin position="73"/>
        <end position="96"/>
    </location>
</feature>
<feature type="transmembrane region" description="Helical" evidence="1">
    <location>
        <begin position="12"/>
        <end position="29"/>
    </location>
</feature>
<keyword evidence="1" id="KW-1133">Transmembrane helix</keyword>
<keyword evidence="3" id="KW-1185">Reference proteome</keyword>